<name>A0A7J8AJ40_MYOMY</name>
<comment type="subcellular location">
    <subcellularLocation>
        <location evidence="1">Secreted</location>
    </subcellularLocation>
</comment>
<dbReference type="InterPro" id="IPR001089">
    <property type="entry name" value="Chemokine_CXC"/>
</dbReference>
<dbReference type="PANTHER" id="PTHR12015:SF204">
    <property type="entry name" value="C-X-C MOTIF CHEMOKINE 13"/>
    <property type="match status" value="1"/>
</dbReference>
<feature type="domain" description="Chemokine interleukin-8-like" evidence="6">
    <location>
        <begin position="30"/>
        <end position="91"/>
    </location>
</feature>
<feature type="chain" id="PRO_5029779495" evidence="5">
    <location>
        <begin position="23"/>
        <end position="104"/>
    </location>
</feature>
<dbReference type="PANTHER" id="PTHR12015">
    <property type="entry name" value="SMALL INDUCIBLE CYTOKINE A"/>
    <property type="match status" value="1"/>
</dbReference>
<comment type="similarity">
    <text evidence="2">Belongs to the intercrine alpha (chemokine CxC) family.</text>
</comment>
<dbReference type="GO" id="GO:0008009">
    <property type="term" value="F:chemokine activity"/>
    <property type="evidence" value="ECO:0007669"/>
    <property type="project" value="InterPro"/>
</dbReference>
<dbReference type="InterPro" id="IPR039809">
    <property type="entry name" value="Chemokine_b/g/d"/>
</dbReference>
<evidence type="ECO:0000256" key="4">
    <source>
        <dbReference type="ARBA" id="ARBA00022525"/>
    </source>
</evidence>
<protein>
    <submittedName>
        <fullName evidence="7">C-X-C motif chemokine ligand 13</fullName>
    </submittedName>
</protein>
<dbReference type="InterPro" id="IPR036048">
    <property type="entry name" value="Interleukin_8-like_sf"/>
</dbReference>
<sequence length="104" mass="11697">MRFIPGCLLLLLLVSSLSPAHGVLETLNTSSKCRCMKSVSFVKRRSMITQIAAYMPGDGCPHMEVIVWLKNRSILCLNPKSKWTQNLLVDLQRSHILTRERGSA</sequence>
<evidence type="ECO:0000256" key="2">
    <source>
        <dbReference type="ARBA" id="ARBA00010665"/>
    </source>
</evidence>
<keyword evidence="4" id="KW-0964">Secreted</keyword>
<dbReference type="InterPro" id="IPR033899">
    <property type="entry name" value="CXC_Chemokine_domain"/>
</dbReference>
<evidence type="ECO:0000259" key="6">
    <source>
        <dbReference type="SMART" id="SM00199"/>
    </source>
</evidence>
<comment type="caution">
    <text evidence="7">The sequence shown here is derived from an EMBL/GenBank/DDBJ whole genome shotgun (WGS) entry which is preliminary data.</text>
</comment>
<dbReference type="OrthoDB" id="9937393at2759"/>
<evidence type="ECO:0000256" key="1">
    <source>
        <dbReference type="ARBA" id="ARBA00004613"/>
    </source>
</evidence>
<evidence type="ECO:0000313" key="8">
    <source>
        <dbReference type="Proteomes" id="UP000527355"/>
    </source>
</evidence>
<dbReference type="SMART" id="SM00199">
    <property type="entry name" value="SCY"/>
    <property type="match status" value="1"/>
</dbReference>
<reference evidence="7 8" key="1">
    <citation type="journal article" date="2020" name="Nature">
        <title>Six reference-quality genomes reveal evolution of bat adaptations.</title>
        <authorList>
            <person name="Jebb D."/>
            <person name="Huang Z."/>
            <person name="Pippel M."/>
            <person name="Hughes G.M."/>
            <person name="Lavrichenko K."/>
            <person name="Devanna P."/>
            <person name="Winkler S."/>
            <person name="Jermiin L.S."/>
            <person name="Skirmuntt E.C."/>
            <person name="Katzourakis A."/>
            <person name="Burkitt-Gray L."/>
            <person name="Ray D.A."/>
            <person name="Sullivan K.A.M."/>
            <person name="Roscito J.G."/>
            <person name="Kirilenko B.M."/>
            <person name="Davalos L.M."/>
            <person name="Corthals A.P."/>
            <person name="Power M.L."/>
            <person name="Jones G."/>
            <person name="Ransome R.D."/>
            <person name="Dechmann D.K.N."/>
            <person name="Locatelli A.G."/>
            <person name="Puechmaille S.J."/>
            <person name="Fedrigo O."/>
            <person name="Jarvis E.D."/>
            <person name="Hiller M."/>
            <person name="Vernes S.C."/>
            <person name="Myers E.W."/>
            <person name="Teeling E.C."/>
        </authorList>
    </citation>
    <scope>NUCLEOTIDE SEQUENCE [LARGE SCALE GENOMIC DNA]</scope>
    <source>
        <strain evidence="7">MMyoMyo1</strain>
        <tissue evidence="7">Flight muscle</tissue>
    </source>
</reference>
<keyword evidence="3" id="KW-0202">Cytokine</keyword>
<dbReference type="VEuPathDB" id="HostDB:GeneID_118653610"/>
<evidence type="ECO:0000256" key="3">
    <source>
        <dbReference type="ARBA" id="ARBA00022514"/>
    </source>
</evidence>
<organism evidence="7 8">
    <name type="scientific">Myotis myotis</name>
    <name type="common">Greater mouse-eared bat</name>
    <name type="synonym">Vespertilio myotis</name>
    <dbReference type="NCBI Taxonomy" id="51298"/>
    <lineage>
        <taxon>Eukaryota</taxon>
        <taxon>Metazoa</taxon>
        <taxon>Chordata</taxon>
        <taxon>Craniata</taxon>
        <taxon>Vertebrata</taxon>
        <taxon>Euteleostomi</taxon>
        <taxon>Mammalia</taxon>
        <taxon>Eutheria</taxon>
        <taxon>Laurasiatheria</taxon>
        <taxon>Chiroptera</taxon>
        <taxon>Yangochiroptera</taxon>
        <taxon>Vespertilionidae</taxon>
        <taxon>Myotis</taxon>
    </lineage>
</organism>
<dbReference type="InterPro" id="IPR001811">
    <property type="entry name" value="Chemokine_IL8-like_dom"/>
</dbReference>
<keyword evidence="5" id="KW-0732">Signal</keyword>
<dbReference type="PRINTS" id="PR00437">
    <property type="entry name" value="SMALLCYTKCXC"/>
</dbReference>
<dbReference type="Proteomes" id="UP000527355">
    <property type="component" value="Unassembled WGS sequence"/>
</dbReference>
<feature type="signal peptide" evidence="5">
    <location>
        <begin position="1"/>
        <end position="22"/>
    </location>
</feature>
<dbReference type="AlphaFoldDB" id="A0A7J8AJ40"/>
<accession>A0A7J8AJ40</accession>
<dbReference type="GO" id="GO:0005615">
    <property type="term" value="C:extracellular space"/>
    <property type="evidence" value="ECO:0007669"/>
    <property type="project" value="UniProtKB-KW"/>
</dbReference>
<proteinExistence type="inferred from homology"/>
<dbReference type="CDD" id="cd00273">
    <property type="entry name" value="Chemokine_CXC"/>
    <property type="match status" value="1"/>
</dbReference>
<evidence type="ECO:0000313" key="7">
    <source>
        <dbReference type="EMBL" id="KAF6386434.1"/>
    </source>
</evidence>
<keyword evidence="8" id="KW-1185">Reference proteome</keyword>
<dbReference type="SUPFAM" id="SSF54117">
    <property type="entry name" value="Interleukin 8-like chemokines"/>
    <property type="match status" value="1"/>
</dbReference>
<dbReference type="GO" id="GO:0006955">
    <property type="term" value="P:immune response"/>
    <property type="evidence" value="ECO:0007669"/>
    <property type="project" value="InterPro"/>
</dbReference>
<dbReference type="EMBL" id="JABWUV010000001">
    <property type="protein sequence ID" value="KAF6386434.1"/>
    <property type="molecule type" value="Genomic_DNA"/>
</dbReference>
<dbReference type="Gene3D" id="2.40.50.40">
    <property type="match status" value="1"/>
</dbReference>
<gene>
    <name evidence="7" type="ORF">mMyoMyo1_003520</name>
</gene>
<dbReference type="GO" id="GO:0006952">
    <property type="term" value="P:defense response"/>
    <property type="evidence" value="ECO:0007669"/>
    <property type="project" value="InterPro"/>
</dbReference>
<evidence type="ECO:0000256" key="5">
    <source>
        <dbReference type="SAM" id="SignalP"/>
    </source>
</evidence>
<dbReference type="Pfam" id="PF00048">
    <property type="entry name" value="IL8"/>
    <property type="match status" value="1"/>
</dbReference>